<dbReference type="PANTHER" id="PTHR11709:SF502">
    <property type="entry name" value="MULTICOPPER OXIDASE"/>
    <property type="match status" value="1"/>
</dbReference>
<keyword evidence="6 13" id="KW-0732">Signal</keyword>
<dbReference type="SUPFAM" id="SSF49503">
    <property type="entry name" value="Cupredoxins"/>
    <property type="match status" value="3"/>
</dbReference>
<keyword evidence="8" id="KW-0560">Oxidoreductase</keyword>
<dbReference type="Proteomes" id="UP000269539">
    <property type="component" value="Unassembled WGS sequence"/>
</dbReference>
<dbReference type="AlphaFoldDB" id="A0A3M7G5G1"/>
<comment type="catalytic activity">
    <reaction evidence="1">
        <text>4 hydroquinone + O2 = 4 benzosemiquinone + 2 H2O</text>
        <dbReference type="Rhea" id="RHEA:11276"/>
        <dbReference type="ChEBI" id="CHEBI:15377"/>
        <dbReference type="ChEBI" id="CHEBI:15379"/>
        <dbReference type="ChEBI" id="CHEBI:17594"/>
        <dbReference type="ChEBI" id="CHEBI:17977"/>
        <dbReference type="EC" id="1.10.3.2"/>
    </reaction>
</comment>
<evidence type="ECO:0000256" key="11">
    <source>
        <dbReference type="ARBA" id="ARBA00023180"/>
    </source>
</evidence>
<dbReference type="Pfam" id="PF07731">
    <property type="entry name" value="Cu-oxidase_2"/>
    <property type="match status" value="1"/>
</dbReference>
<evidence type="ECO:0000256" key="2">
    <source>
        <dbReference type="ARBA" id="ARBA00001935"/>
    </source>
</evidence>
<keyword evidence="7" id="KW-0677">Repeat</keyword>
<dbReference type="CDD" id="cd13880">
    <property type="entry name" value="CuRO_2_MaLCC_like"/>
    <property type="match status" value="1"/>
</dbReference>
<dbReference type="GO" id="GO:0052716">
    <property type="term" value="F:hydroquinone:oxygen oxidoreductase activity"/>
    <property type="evidence" value="ECO:0007669"/>
    <property type="project" value="UniProtKB-EC"/>
</dbReference>
<name>A0A3M7G5G1_HORWE</name>
<evidence type="ECO:0000259" key="14">
    <source>
        <dbReference type="Pfam" id="PF00394"/>
    </source>
</evidence>
<evidence type="ECO:0000256" key="13">
    <source>
        <dbReference type="SAM" id="SignalP"/>
    </source>
</evidence>
<reference evidence="17 18" key="1">
    <citation type="journal article" date="2018" name="BMC Genomics">
        <title>Genomic evidence for intraspecific hybridization in a clonal and extremely halotolerant yeast.</title>
        <authorList>
            <person name="Gostincar C."/>
            <person name="Stajich J.E."/>
            <person name="Zupancic J."/>
            <person name="Zalar P."/>
            <person name="Gunde-Cimerman N."/>
        </authorList>
    </citation>
    <scope>NUCLEOTIDE SEQUENCE [LARGE SCALE GENOMIC DNA]</scope>
    <source>
        <strain evidence="17 18">EXF-10513</strain>
    </source>
</reference>
<accession>A0A3M7G5G1</accession>
<dbReference type="GO" id="GO:0005507">
    <property type="term" value="F:copper ion binding"/>
    <property type="evidence" value="ECO:0007669"/>
    <property type="project" value="InterPro"/>
</dbReference>
<evidence type="ECO:0000259" key="16">
    <source>
        <dbReference type="Pfam" id="PF07732"/>
    </source>
</evidence>
<comment type="cofactor">
    <cofactor evidence="2">
        <name>Cu cation</name>
        <dbReference type="ChEBI" id="CHEBI:23378"/>
    </cofactor>
</comment>
<keyword evidence="12" id="KW-0439">Lignin degradation</keyword>
<keyword evidence="5" id="KW-0479">Metal-binding</keyword>
<dbReference type="FunFam" id="2.60.40.420:FF:000021">
    <property type="entry name" value="Extracellular dihydrogeodin oxidase/laccase"/>
    <property type="match status" value="1"/>
</dbReference>
<keyword evidence="9" id="KW-0186">Copper</keyword>
<evidence type="ECO:0000256" key="7">
    <source>
        <dbReference type="ARBA" id="ARBA00022737"/>
    </source>
</evidence>
<dbReference type="CDD" id="cd13854">
    <property type="entry name" value="CuRO_1_MaLCC_like"/>
    <property type="match status" value="1"/>
</dbReference>
<dbReference type="CDD" id="cd13901">
    <property type="entry name" value="CuRO_3_MaLCC_like"/>
    <property type="match status" value="1"/>
</dbReference>
<organism evidence="17 18">
    <name type="scientific">Hortaea werneckii</name>
    <name type="common">Black yeast</name>
    <name type="synonym">Cladosporium werneckii</name>
    <dbReference type="NCBI Taxonomy" id="91943"/>
    <lineage>
        <taxon>Eukaryota</taxon>
        <taxon>Fungi</taxon>
        <taxon>Dikarya</taxon>
        <taxon>Ascomycota</taxon>
        <taxon>Pezizomycotina</taxon>
        <taxon>Dothideomycetes</taxon>
        <taxon>Dothideomycetidae</taxon>
        <taxon>Mycosphaerellales</taxon>
        <taxon>Teratosphaeriaceae</taxon>
        <taxon>Hortaea</taxon>
    </lineage>
</organism>
<dbReference type="PANTHER" id="PTHR11709">
    <property type="entry name" value="MULTI-COPPER OXIDASE"/>
    <property type="match status" value="1"/>
</dbReference>
<gene>
    <name evidence="17" type="ORF">D0864_05162</name>
</gene>
<dbReference type="GO" id="GO:0046274">
    <property type="term" value="P:lignin catabolic process"/>
    <property type="evidence" value="ECO:0007669"/>
    <property type="project" value="UniProtKB-KW"/>
</dbReference>
<dbReference type="EMBL" id="QWIO01000470">
    <property type="protein sequence ID" value="RMY96402.1"/>
    <property type="molecule type" value="Genomic_DNA"/>
</dbReference>
<dbReference type="EC" id="1.10.3.2" evidence="4"/>
<feature type="chain" id="PRO_5018181318" description="laccase" evidence="13">
    <location>
        <begin position="20"/>
        <end position="593"/>
    </location>
</feature>
<feature type="domain" description="Plastocyanin-like" evidence="15">
    <location>
        <begin position="436"/>
        <end position="550"/>
    </location>
</feature>
<feature type="domain" description="Plastocyanin-like" evidence="16">
    <location>
        <begin position="91"/>
        <end position="204"/>
    </location>
</feature>
<keyword evidence="10" id="KW-1015">Disulfide bond</keyword>
<dbReference type="InterPro" id="IPR001117">
    <property type="entry name" value="Cu-oxidase_2nd"/>
</dbReference>
<evidence type="ECO:0000313" key="18">
    <source>
        <dbReference type="Proteomes" id="UP000269539"/>
    </source>
</evidence>
<evidence type="ECO:0000256" key="4">
    <source>
        <dbReference type="ARBA" id="ARBA00012297"/>
    </source>
</evidence>
<sequence>MRKFLAGPSILAFCHSACAAALGSPDQSSNAIATAAPGELGVLDPSLSTRNACSGNTASDRTTWCDYDISTNYYDVVPDTGATVEYCFELTNITASPDGYARQVLTVNGSIPGPTIEANWGDTVKVHVTNSLANNGTSLHFHGIRQNYTNAMDGVASITQCPVAPGESITYTWRATQYGSSWYHSHYDLQAWEGVLGGIVINGPSTANWDTDLGMLFLNDWSHQTVDELYTYAETEGPPTMDNGLINGTNTGDDGGSRFSTSVTEGDTYLLRLINGAADTHFDFMIDNHTLQVISSDFVPIQPYYTDALSIGMGQRYDVIVTANMSSVASDFWIRAIPDSYCSESDNTNDIKGILHYGTSTGTPDTTAFAYEGNDCSGEDASNLVPYLALDVESSADLSDDLSVTIGRNTDNLYKWYIGGTTFLVDWSNPTARKLMNNESTSFADSNAVIELSTADEWYYLIIETTLAVPHPIHLHGHDFWQLGSGTGTYASSNATLNTSNPPRRDTAMLPGSGYLVIAFKADNPGAWLCHCHIAWHTSEGFALQFVERRDEIPALYDTAQMNSTCSAWDAYLNSTALEQDFSGVYKSLSFLA</sequence>
<evidence type="ECO:0000256" key="10">
    <source>
        <dbReference type="ARBA" id="ARBA00023157"/>
    </source>
</evidence>
<dbReference type="InterPro" id="IPR045087">
    <property type="entry name" value="Cu-oxidase_fam"/>
</dbReference>
<protein>
    <recommendedName>
        <fullName evidence="4">laccase</fullName>
        <ecNumber evidence="4">1.10.3.2</ecNumber>
    </recommendedName>
</protein>
<dbReference type="InterPro" id="IPR011706">
    <property type="entry name" value="Cu-oxidase_C"/>
</dbReference>
<dbReference type="FunFam" id="2.60.40.420:FF:000046">
    <property type="entry name" value="Multicopper oxidase"/>
    <property type="match status" value="1"/>
</dbReference>
<dbReference type="InterPro" id="IPR008972">
    <property type="entry name" value="Cupredoxin"/>
</dbReference>
<dbReference type="Gene3D" id="2.60.40.420">
    <property type="entry name" value="Cupredoxins - blue copper proteins"/>
    <property type="match status" value="3"/>
</dbReference>
<dbReference type="FunFam" id="2.60.40.420:FF:000038">
    <property type="entry name" value="Extracellular dihydrogeodin oxidase/laccase"/>
    <property type="match status" value="1"/>
</dbReference>
<evidence type="ECO:0000256" key="12">
    <source>
        <dbReference type="ARBA" id="ARBA00023185"/>
    </source>
</evidence>
<keyword evidence="11" id="KW-0325">Glycoprotein</keyword>
<evidence type="ECO:0000256" key="3">
    <source>
        <dbReference type="ARBA" id="ARBA00010609"/>
    </source>
</evidence>
<feature type="signal peptide" evidence="13">
    <location>
        <begin position="1"/>
        <end position="19"/>
    </location>
</feature>
<evidence type="ECO:0000256" key="8">
    <source>
        <dbReference type="ARBA" id="ARBA00023002"/>
    </source>
</evidence>
<dbReference type="Pfam" id="PF00394">
    <property type="entry name" value="Cu-oxidase"/>
    <property type="match status" value="1"/>
</dbReference>
<evidence type="ECO:0000256" key="5">
    <source>
        <dbReference type="ARBA" id="ARBA00022723"/>
    </source>
</evidence>
<feature type="domain" description="Plastocyanin-like" evidence="14">
    <location>
        <begin position="215"/>
        <end position="358"/>
    </location>
</feature>
<evidence type="ECO:0000256" key="9">
    <source>
        <dbReference type="ARBA" id="ARBA00023008"/>
    </source>
</evidence>
<dbReference type="VEuPathDB" id="FungiDB:BTJ68_15295"/>
<evidence type="ECO:0000313" key="17">
    <source>
        <dbReference type="EMBL" id="RMY96402.1"/>
    </source>
</evidence>
<comment type="similarity">
    <text evidence="3">Belongs to the multicopper oxidase family.</text>
</comment>
<evidence type="ECO:0000256" key="1">
    <source>
        <dbReference type="ARBA" id="ARBA00000349"/>
    </source>
</evidence>
<dbReference type="Pfam" id="PF07732">
    <property type="entry name" value="Cu-oxidase_3"/>
    <property type="match status" value="1"/>
</dbReference>
<evidence type="ECO:0000259" key="15">
    <source>
        <dbReference type="Pfam" id="PF07731"/>
    </source>
</evidence>
<proteinExistence type="inferred from homology"/>
<evidence type="ECO:0000256" key="6">
    <source>
        <dbReference type="ARBA" id="ARBA00022729"/>
    </source>
</evidence>
<dbReference type="InterPro" id="IPR011707">
    <property type="entry name" value="Cu-oxidase-like_N"/>
</dbReference>
<comment type="caution">
    <text evidence="17">The sequence shown here is derived from an EMBL/GenBank/DDBJ whole genome shotgun (WGS) entry which is preliminary data.</text>
</comment>